<proteinExistence type="predicted"/>
<accession>A0A1I1TDJ0</accession>
<dbReference type="EMBL" id="FOLO01000066">
    <property type="protein sequence ID" value="SFD53550.1"/>
    <property type="molecule type" value="Genomic_DNA"/>
</dbReference>
<protein>
    <recommendedName>
        <fullName evidence="3">PilZ domain-containing protein</fullName>
    </recommendedName>
</protein>
<gene>
    <name evidence="1" type="ORF">SAMN02745724_04783</name>
</gene>
<reference evidence="1 2" key="1">
    <citation type="submission" date="2016-10" db="EMBL/GenBank/DDBJ databases">
        <authorList>
            <person name="de Groot N.N."/>
        </authorList>
    </citation>
    <scope>NUCLEOTIDE SEQUENCE [LARGE SCALE GENOMIC DNA]</scope>
    <source>
        <strain evidence="1 2">DSM 6059</strain>
    </source>
</reference>
<sequence>MQCNSNFTTELNVPEQRDGERLYIVDSLEAIIYSRGKAPDFAVDFEINFGGMQVYSPIDVLNHELINIELFCEGQPKLKLQGECIKKDASNNTIIKFKQMELEQRIKLTKIIQMESIKIIASTEQFRYPQISA</sequence>
<evidence type="ECO:0000313" key="1">
    <source>
        <dbReference type="EMBL" id="SFD53550.1"/>
    </source>
</evidence>
<organism evidence="1 2">
    <name type="scientific">Pseudoalteromonas denitrificans DSM 6059</name>
    <dbReference type="NCBI Taxonomy" id="1123010"/>
    <lineage>
        <taxon>Bacteria</taxon>
        <taxon>Pseudomonadati</taxon>
        <taxon>Pseudomonadota</taxon>
        <taxon>Gammaproteobacteria</taxon>
        <taxon>Alteromonadales</taxon>
        <taxon>Pseudoalteromonadaceae</taxon>
        <taxon>Pseudoalteromonas</taxon>
    </lineage>
</organism>
<evidence type="ECO:0008006" key="3">
    <source>
        <dbReference type="Google" id="ProtNLM"/>
    </source>
</evidence>
<dbReference type="RefSeq" id="WP_091990742.1">
    <property type="nucleotide sequence ID" value="NZ_FOLO01000066.1"/>
</dbReference>
<keyword evidence="2" id="KW-1185">Reference proteome</keyword>
<name>A0A1I1TDJ0_9GAMM</name>
<evidence type="ECO:0000313" key="2">
    <source>
        <dbReference type="Proteomes" id="UP000198862"/>
    </source>
</evidence>
<dbReference type="Proteomes" id="UP000198862">
    <property type="component" value="Unassembled WGS sequence"/>
</dbReference>
<dbReference type="AlphaFoldDB" id="A0A1I1TDJ0"/>